<reference evidence="4 5" key="1">
    <citation type="submission" date="2022-03" db="EMBL/GenBank/DDBJ databases">
        <title>Hymenobactersp. isolated from the air.</title>
        <authorList>
            <person name="Won M."/>
            <person name="Kwon S.-W."/>
        </authorList>
    </citation>
    <scope>NUCLEOTIDE SEQUENCE [LARGE SCALE GENOMIC DNA]</scope>
    <source>
        <strain evidence="4 5">KACC 22596</strain>
    </source>
</reference>
<accession>A0ABY4B521</accession>
<organism evidence="4 5">
    <name type="scientific">Hymenobacter monticola</name>
    <dbReference type="NCBI Taxonomy" id="1705399"/>
    <lineage>
        <taxon>Bacteria</taxon>
        <taxon>Pseudomonadati</taxon>
        <taxon>Bacteroidota</taxon>
        <taxon>Cytophagia</taxon>
        <taxon>Cytophagales</taxon>
        <taxon>Hymenobacteraceae</taxon>
        <taxon>Hymenobacter</taxon>
    </lineage>
</organism>
<feature type="domain" description="Polynucleotide kinase-phosphatase ligase" evidence="3">
    <location>
        <begin position="549"/>
        <end position="926"/>
    </location>
</feature>
<dbReference type="Gene3D" id="3.40.50.300">
    <property type="entry name" value="P-loop containing nucleotide triphosphate hydrolases"/>
    <property type="match status" value="1"/>
</dbReference>
<protein>
    <submittedName>
        <fullName evidence="4">Polynucleotide kinase-phosphatase</fullName>
    </submittedName>
</protein>
<dbReference type="CDD" id="cd07423">
    <property type="entry name" value="MPP_Prp_like"/>
    <property type="match status" value="1"/>
</dbReference>
<dbReference type="Gene3D" id="3.60.21.10">
    <property type="match status" value="1"/>
</dbReference>
<dbReference type="Pfam" id="PF13671">
    <property type="entry name" value="AAA_33"/>
    <property type="match status" value="1"/>
</dbReference>
<dbReference type="SUPFAM" id="SSF56300">
    <property type="entry name" value="Metallo-dependent phosphatases"/>
    <property type="match status" value="1"/>
</dbReference>
<keyword evidence="4" id="KW-0418">Kinase</keyword>
<proteinExistence type="predicted"/>
<keyword evidence="5" id="KW-1185">Reference proteome</keyword>
<dbReference type="InterPro" id="IPR032380">
    <property type="entry name" value="PNKP_ligase_dom"/>
</dbReference>
<evidence type="ECO:0000256" key="1">
    <source>
        <dbReference type="SAM" id="MobiDB-lite"/>
    </source>
</evidence>
<dbReference type="Pfam" id="PF00149">
    <property type="entry name" value="Metallophos"/>
    <property type="match status" value="1"/>
</dbReference>
<feature type="region of interest" description="Disordered" evidence="1">
    <location>
        <begin position="257"/>
        <end position="281"/>
    </location>
</feature>
<dbReference type="NCBIfam" id="TIGR04075">
    <property type="entry name" value="bacter_Pnkp"/>
    <property type="match status" value="1"/>
</dbReference>
<feature type="region of interest" description="Disordered" evidence="1">
    <location>
        <begin position="495"/>
        <end position="518"/>
    </location>
</feature>
<dbReference type="RefSeq" id="WP_243512197.1">
    <property type="nucleotide sequence ID" value="NZ_CP094534.1"/>
</dbReference>
<evidence type="ECO:0000313" key="5">
    <source>
        <dbReference type="Proteomes" id="UP000831390"/>
    </source>
</evidence>
<evidence type="ECO:0000259" key="3">
    <source>
        <dbReference type="Pfam" id="PF16542"/>
    </source>
</evidence>
<dbReference type="InterPro" id="IPR024028">
    <property type="entry name" value="PNKP_bac"/>
</dbReference>
<evidence type="ECO:0000313" key="4">
    <source>
        <dbReference type="EMBL" id="UOE32878.1"/>
    </source>
</evidence>
<feature type="region of interest" description="Disordered" evidence="1">
    <location>
        <begin position="222"/>
        <end position="242"/>
    </location>
</feature>
<feature type="compositionally biased region" description="Polar residues" evidence="1">
    <location>
        <begin position="495"/>
        <end position="514"/>
    </location>
</feature>
<dbReference type="Proteomes" id="UP000831390">
    <property type="component" value="Chromosome"/>
</dbReference>
<dbReference type="InterPro" id="IPR004843">
    <property type="entry name" value="Calcineurin-like_PHP"/>
</dbReference>
<dbReference type="Gene3D" id="3.30.470.30">
    <property type="entry name" value="DNA ligase/mRNA capping enzyme"/>
    <property type="match status" value="2"/>
</dbReference>
<dbReference type="SUPFAM" id="SSF52540">
    <property type="entry name" value="P-loop containing nucleoside triphosphate hydrolases"/>
    <property type="match status" value="1"/>
</dbReference>
<evidence type="ECO:0000259" key="2">
    <source>
        <dbReference type="Pfam" id="PF00149"/>
    </source>
</evidence>
<dbReference type="PANTHER" id="PTHR42850:SF7">
    <property type="entry name" value="BIS(5'-NUCLEOSYL)-TETRAPHOSPHATASE PRPE [ASYMMETRICAL]"/>
    <property type="match status" value="1"/>
</dbReference>
<dbReference type="InterPro" id="IPR027417">
    <property type="entry name" value="P-loop_NTPase"/>
</dbReference>
<dbReference type="InterPro" id="IPR029052">
    <property type="entry name" value="Metallo-depent_PP-like"/>
</dbReference>
<dbReference type="EMBL" id="CP094534">
    <property type="protein sequence ID" value="UOE32878.1"/>
    <property type="molecule type" value="Genomic_DNA"/>
</dbReference>
<dbReference type="InterPro" id="IPR050126">
    <property type="entry name" value="Ap4A_hydrolase"/>
</dbReference>
<feature type="domain" description="Calcineurin-like phosphoesterase" evidence="2">
    <location>
        <begin position="287"/>
        <end position="439"/>
    </location>
</feature>
<dbReference type="InterPro" id="IPR041780">
    <property type="entry name" value="MPP_PrpE-like"/>
</dbReference>
<dbReference type="SUPFAM" id="SSF56091">
    <property type="entry name" value="DNA ligase/mRNA capping enzyme, catalytic domain"/>
    <property type="match status" value="1"/>
</dbReference>
<name>A0ABY4B521_9BACT</name>
<sequence length="932" mass="103065">MPQDTLKLPELSLILLIGSTGAGKSTFARRLFKPTEIVSSDACRGLVADDENDQSASKDAFELLHYLVAKRLKRGLLTVVDATNVQAEGRKPLVALARQYHVLPVAIVLDVPESVAHERNAGRPDRRHMGPHVVARHRQDLRRSLRSLKEEGFRHIHHLRNVGEIDAIQSITRDRLYNNRKEETGPFDIIGDIHGCYTELRALLEKLGYQITEEPITDVRDLGVRVTPPPGPFPSGRGGAERQQAVAFGQAGFEQEELPTASDLTSESSGSPSPGGEGAGGWGHRKAVFLGDLVDRGPASPQVLRLVMSMVRDGIALCVPGNHDIKLLRHLNGKKVTVNHGLAETLAQLETEPEAFKSEVRRFLDGLVSHYVLDGGKLVVAHAGLTEEMQGRGSGAVRAFALFGESTGEIDEFGLPVRYEWACEYRGRAMVAFGHTPVPDAEWLNNTIDLDTGCVFGGRLTALRYPERELVAVPAAQVYCEPVRPLNYRALQQQAELENTPSTEHQAPNTNSAQHENDDLLDIRDVTGKQFIETRLMRGVTIREENSVAALEVMSRFGLHPKWLLYLPPTMSPTETSALPDLLEHPAEAFDYYKRLGVERVVCEEKHMGSRVVVVLGRDEAAIQRRLGLVGEGIGKVYTRTGRNFFTDAVLETAFLARLRDALSTAGFWEKFDTDWVCLDAELLPWSAKAQELVKNQYAAVAAAALAALPQVEAALAEAAARNLDGAEALLARTTARHQAAAHYADAYRRYCWPVLSLDDLKLAPFHLLATEGRTYFDRDHAWHMETLRTLALADPGLLRATPYRVVPLQDPAEVEAAIQWWTDLTAAGGEGMVVKPYDFVPQGKGGLLQPALKCRGREYLRIIYGPDYLLPGHLDRLRQRNVKAKRNLALREFALGVEGLERFVAGQPLRRVHQCVFGVLALESEAVDPRL</sequence>
<dbReference type="GO" id="GO:0016301">
    <property type="term" value="F:kinase activity"/>
    <property type="evidence" value="ECO:0007669"/>
    <property type="project" value="UniProtKB-KW"/>
</dbReference>
<dbReference type="PANTHER" id="PTHR42850">
    <property type="entry name" value="METALLOPHOSPHOESTERASE"/>
    <property type="match status" value="1"/>
</dbReference>
<gene>
    <name evidence="4" type="ORF">MTP16_17290</name>
</gene>
<keyword evidence="4" id="KW-0808">Transferase</keyword>
<dbReference type="Pfam" id="PF16542">
    <property type="entry name" value="PNKP_ligase"/>
    <property type="match status" value="1"/>
</dbReference>